<dbReference type="EMBL" id="ANOH01000041">
    <property type="protein sequence ID" value="EMI58119.1"/>
    <property type="molecule type" value="Genomic_DNA"/>
</dbReference>
<evidence type="ECO:0000313" key="1">
    <source>
        <dbReference type="EMBL" id="EMI58119.1"/>
    </source>
</evidence>
<name>M5U9X0_9BACT</name>
<dbReference type="Proteomes" id="UP000011885">
    <property type="component" value="Unassembled WGS sequence"/>
</dbReference>
<dbReference type="AlphaFoldDB" id="M5U9X0"/>
<proteinExistence type="predicted"/>
<reference evidence="1 2" key="1">
    <citation type="journal article" date="2013" name="Mar. Genomics">
        <title>Expression of sulfatases in Rhodopirellula baltica and the diversity of sulfatases in the genus Rhodopirellula.</title>
        <authorList>
            <person name="Wegner C.E."/>
            <person name="Richter-Heitmann T."/>
            <person name="Klindworth A."/>
            <person name="Klockow C."/>
            <person name="Richter M."/>
            <person name="Achstetter T."/>
            <person name="Glockner F.O."/>
            <person name="Harder J."/>
        </authorList>
    </citation>
    <scope>NUCLEOTIDE SEQUENCE [LARGE SCALE GENOMIC DNA]</scope>
    <source>
        <strain evidence="1 2">SM41</strain>
    </source>
</reference>
<gene>
    <name evidence="1" type="ORF">RSSM_00437</name>
</gene>
<organism evidence="1 2">
    <name type="scientific">Rhodopirellula sallentina SM41</name>
    <dbReference type="NCBI Taxonomy" id="1263870"/>
    <lineage>
        <taxon>Bacteria</taxon>
        <taxon>Pseudomonadati</taxon>
        <taxon>Planctomycetota</taxon>
        <taxon>Planctomycetia</taxon>
        <taxon>Pirellulales</taxon>
        <taxon>Pirellulaceae</taxon>
        <taxon>Rhodopirellula</taxon>
    </lineage>
</organism>
<keyword evidence="2" id="KW-1185">Reference proteome</keyword>
<dbReference type="PATRIC" id="fig|1263870.3.peg.478"/>
<accession>M5U9X0</accession>
<sequence length="99" mass="10859">MVEKLYDTAKLVGYNQFGDVVYSVRLPLHEYYDGEHSWDSGDGVLELRMTKLCGTLYDTTGNVTQEFESAFCADSGAYVGGRATFDDGTTQSDGTYADA</sequence>
<protein>
    <submittedName>
        <fullName evidence="1">Uncharacterized protein</fullName>
    </submittedName>
</protein>
<comment type="caution">
    <text evidence="1">The sequence shown here is derived from an EMBL/GenBank/DDBJ whole genome shotgun (WGS) entry which is preliminary data.</text>
</comment>
<evidence type="ECO:0000313" key="2">
    <source>
        <dbReference type="Proteomes" id="UP000011885"/>
    </source>
</evidence>